<feature type="compositionally biased region" description="Polar residues" evidence="1">
    <location>
        <begin position="1"/>
        <end position="23"/>
    </location>
</feature>
<dbReference type="Proteomes" id="UP000235786">
    <property type="component" value="Unassembled WGS sequence"/>
</dbReference>
<protein>
    <submittedName>
        <fullName evidence="2">Uncharacterized protein</fullName>
    </submittedName>
</protein>
<feature type="compositionally biased region" description="Low complexity" evidence="1">
    <location>
        <begin position="24"/>
        <end position="40"/>
    </location>
</feature>
<evidence type="ECO:0000313" key="2">
    <source>
        <dbReference type="EMBL" id="PMD40171.1"/>
    </source>
</evidence>
<evidence type="ECO:0000256" key="1">
    <source>
        <dbReference type="SAM" id="MobiDB-lite"/>
    </source>
</evidence>
<gene>
    <name evidence="2" type="ORF">L207DRAFT_528554</name>
</gene>
<name>A0A2J6RNS3_HYAVF</name>
<dbReference type="OrthoDB" id="2118427at2759"/>
<feature type="region of interest" description="Disordered" evidence="1">
    <location>
        <begin position="1"/>
        <end position="50"/>
    </location>
</feature>
<dbReference type="AlphaFoldDB" id="A0A2J6RNS3"/>
<dbReference type="EMBL" id="KZ613945">
    <property type="protein sequence ID" value="PMD40171.1"/>
    <property type="molecule type" value="Genomic_DNA"/>
</dbReference>
<organism evidence="2 3">
    <name type="scientific">Hyaloscypha variabilis (strain UAMH 11265 / GT02V1 / F)</name>
    <name type="common">Meliniomyces variabilis</name>
    <dbReference type="NCBI Taxonomy" id="1149755"/>
    <lineage>
        <taxon>Eukaryota</taxon>
        <taxon>Fungi</taxon>
        <taxon>Dikarya</taxon>
        <taxon>Ascomycota</taxon>
        <taxon>Pezizomycotina</taxon>
        <taxon>Leotiomycetes</taxon>
        <taxon>Helotiales</taxon>
        <taxon>Hyaloscyphaceae</taxon>
        <taxon>Hyaloscypha</taxon>
        <taxon>Hyaloscypha variabilis</taxon>
    </lineage>
</organism>
<sequence length="183" mass="18326">MKAPTGQSSNARAPSGQTTTAKDSTSGGAAKATSGSSSKKPSMATVQQATTNFAKDANTVSASLNQLPDETSANSIKSLATTAFNAESDEDAQRAVLAVAAAAAAAGSAGSSSNTKIVQNTPTVLEGLKAIMQKPTAVTVKSNVATIQNSRNPNILPSITQLSNLALKAVGSTMTQQKFPATG</sequence>
<keyword evidence="3" id="KW-1185">Reference proteome</keyword>
<accession>A0A2J6RNS3</accession>
<reference evidence="2 3" key="1">
    <citation type="submission" date="2016-04" db="EMBL/GenBank/DDBJ databases">
        <title>A degradative enzymes factory behind the ericoid mycorrhizal symbiosis.</title>
        <authorList>
            <consortium name="DOE Joint Genome Institute"/>
            <person name="Martino E."/>
            <person name="Morin E."/>
            <person name="Grelet G."/>
            <person name="Kuo A."/>
            <person name="Kohler A."/>
            <person name="Daghino S."/>
            <person name="Barry K."/>
            <person name="Choi C."/>
            <person name="Cichocki N."/>
            <person name="Clum A."/>
            <person name="Copeland A."/>
            <person name="Hainaut M."/>
            <person name="Haridas S."/>
            <person name="Labutti K."/>
            <person name="Lindquist E."/>
            <person name="Lipzen A."/>
            <person name="Khouja H.-R."/>
            <person name="Murat C."/>
            <person name="Ohm R."/>
            <person name="Olson A."/>
            <person name="Spatafora J."/>
            <person name="Veneault-Fourrey C."/>
            <person name="Henrissat B."/>
            <person name="Grigoriev I."/>
            <person name="Martin F."/>
            <person name="Perotto S."/>
        </authorList>
    </citation>
    <scope>NUCLEOTIDE SEQUENCE [LARGE SCALE GENOMIC DNA]</scope>
    <source>
        <strain evidence="2 3">F</strain>
    </source>
</reference>
<proteinExistence type="predicted"/>
<evidence type="ECO:0000313" key="3">
    <source>
        <dbReference type="Proteomes" id="UP000235786"/>
    </source>
</evidence>
<dbReference type="STRING" id="1149755.A0A2J6RNS3"/>